<feature type="domain" description="HTH CENPB-type" evidence="7">
    <location>
        <begin position="67"/>
        <end position="139"/>
    </location>
</feature>
<dbReference type="Pfam" id="PF03221">
    <property type="entry name" value="HTH_Tnp_Tc5"/>
    <property type="match status" value="1"/>
</dbReference>
<keyword evidence="2 4" id="KW-0238">DNA-binding</keyword>
<evidence type="ECO:0000256" key="1">
    <source>
        <dbReference type="ARBA" id="ARBA00004123"/>
    </source>
</evidence>
<evidence type="ECO:0000256" key="2">
    <source>
        <dbReference type="ARBA" id="ARBA00023125"/>
    </source>
</evidence>
<dbReference type="Gene3D" id="3.30.420.10">
    <property type="entry name" value="Ribonuclease H-like superfamily/Ribonuclease H"/>
    <property type="match status" value="1"/>
</dbReference>
<dbReference type="Gene3D" id="1.10.10.60">
    <property type="entry name" value="Homeodomain-like"/>
    <property type="match status" value="2"/>
</dbReference>
<dbReference type="PANTHER" id="PTHR19303">
    <property type="entry name" value="TRANSPOSON"/>
    <property type="match status" value="1"/>
</dbReference>
<feature type="DNA-binding region" description="H-T-H motif" evidence="4">
    <location>
        <begin position="28"/>
        <end position="48"/>
    </location>
</feature>
<reference evidence="8" key="1">
    <citation type="submission" date="2015-11" db="EMBL/GenBank/DDBJ databases">
        <title>De novo transcriptome assembly of four potential Pierce s Disease insect vectors from Arizona vineyards.</title>
        <authorList>
            <person name="Tassone E.E."/>
        </authorList>
    </citation>
    <scope>NUCLEOTIDE SEQUENCE</scope>
</reference>
<dbReference type="EMBL" id="GEBQ01000267">
    <property type="protein sequence ID" value="JAT39710.1"/>
    <property type="molecule type" value="Transcribed_RNA"/>
</dbReference>
<dbReference type="SUPFAM" id="SSF46689">
    <property type="entry name" value="Homeodomain-like"/>
    <property type="match status" value="2"/>
</dbReference>
<evidence type="ECO:0000259" key="6">
    <source>
        <dbReference type="PROSITE" id="PS50960"/>
    </source>
</evidence>
<sequence>MSSKRKRVVLSLADKIKIIEQLDKGVSGKHLADVYKVGTSTISDIKKNKSSIVNFVSVLENEDGSSSRKSMKTAENKELEEAVFKWFLQQRTLGNPLSGPIICEKATLFAEKMNSVGSFKASNGWLRNFKARQGIRELDLSGEKLSADPKAAENFIETFKIESASYDPEFVYNADETGLNWKALPKTTLASKRESSAPGHKVSKDRVTTLNCGNSTGNHRLPLLMIGKSKNPRAFKNVKKLPVIYKNQKKAWMTAALFTEWFHDVFIPEVKRYQKALGKEGSKVLLLLDNAPTHPTENLLGSEDGRFRAMFLPPNVTSLLQPMDQSVIETMKRNYRRQLIRKLLLENEDEEGIVAQHKKINLKDCSYMVAEAWSMVKATTLRRAWNKLKGISTKEELQKEKEEQQRQKEEEEREEENDEVTVEEIRDIIINIPGCSECSAEDVGEWLSCDSTDPGFQILDDDELVQSVVTAGSDDL</sequence>
<comment type="subcellular location">
    <subcellularLocation>
        <location evidence="1 4">Nucleus</location>
    </subcellularLocation>
</comment>
<feature type="domain" description="HTH psq-type" evidence="6">
    <location>
        <begin position="1"/>
        <end position="52"/>
    </location>
</feature>
<protein>
    <recommendedName>
        <fullName evidence="9">HTH CENPB-type domain-containing protein</fullName>
    </recommendedName>
</protein>
<dbReference type="SMART" id="SM00674">
    <property type="entry name" value="CENPB"/>
    <property type="match status" value="1"/>
</dbReference>
<feature type="compositionally biased region" description="Acidic residues" evidence="5">
    <location>
        <begin position="411"/>
        <end position="421"/>
    </location>
</feature>
<evidence type="ECO:0000313" key="8">
    <source>
        <dbReference type="EMBL" id="JAT39710.1"/>
    </source>
</evidence>
<gene>
    <name evidence="8" type="ORF">g.46812</name>
</gene>
<dbReference type="PROSITE" id="PS50960">
    <property type="entry name" value="HTH_PSQ"/>
    <property type="match status" value="1"/>
</dbReference>
<dbReference type="InterPro" id="IPR036397">
    <property type="entry name" value="RNaseH_sf"/>
</dbReference>
<organism evidence="8">
    <name type="scientific">Graphocephala atropunctata</name>
    <dbReference type="NCBI Taxonomy" id="36148"/>
    <lineage>
        <taxon>Eukaryota</taxon>
        <taxon>Metazoa</taxon>
        <taxon>Ecdysozoa</taxon>
        <taxon>Arthropoda</taxon>
        <taxon>Hexapoda</taxon>
        <taxon>Insecta</taxon>
        <taxon>Pterygota</taxon>
        <taxon>Neoptera</taxon>
        <taxon>Paraneoptera</taxon>
        <taxon>Hemiptera</taxon>
        <taxon>Auchenorrhyncha</taxon>
        <taxon>Membracoidea</taxon>
        <taxon>Cicadellidae</taxon>
        <taxon>Cicadellinae</taxon>
        <taxon>Cicadellini</taxon>
        <taxon>Graphocephala</taxon>
    </lineage>
</organism>
<dbReference type="GO" id="GO:0003677">
    <property type="term" value="F:DNA binding"/>
    <property type="evidence" value="ECO:0007669"/>
    <property type="project" value="UniProtKB-UniRule"/>
</dbReference>
<evidence type="ECO:0008006" key="9">
    <source>
        <dbReference type="Google" id="ProtNLM"/>
    </source>
</evidence>
<feature type="compositionally biased region" description="Basic and acidic residues" evidence="5">
    <location>
        <begin position="396"/>
        <end position="410"/>
    </location>
</feature>
<proteinExistence type="predicted"/>
<dbReference type="Pfam" id="PF03184">
    <property type="entry name" value="DDE_1"/>
    <property type="match status" value="1"/>
</dbReference>
<name>A0A1B6MUW5_9HEMI</name>
<dbReference type="InterPro" id="IPR004875">
    <property type="entry name" value="DDE_SF_endonuclease_dom"/>
</dbReference>
<dbReference type="PANTHER" id="PTHR19303:SF16">
    <property type="entry name" value="JERKY PROTEIN HOMOLOG-LIKE"/>
    <property type="match status" value="1"/>
</dbReference>
<accession>A0A1B6MUW5</accession>
<keyword evidence="3 4" id="KW-0539">Nucleus</keyword>
<dbReference type="InterPro" id="IPR050863">
    <property type="entry name" value="CenT-Element_Derived"/>
</dbReference>
<evidence type="ECO:0000256" key="4">
    <source>
        <dbReference type="PROSITE-ProRule" id="PRU00320"/>
    </source>
</evidence>
<evidence type="ECO:0000256" key="5">
    <source>
        <dbReference type="SAM" id="MobiDB-lite"/>
    </source>
</evidence>
<dbReference type="AlphaFoldDB" id="A0A1B6MUW5"/>
<feature type="region of interest" description="Disordered" evidence="5">
    <location>
        <begin position="396"/>
        <end position="421"/>
    </location>
</feature>
<evidence type="ECO:0000256" key="3">
    <source>
        <dbReference type="ARBA" id="ARBA00023242"/>
    </source>
</evidence>
<evidence type="ECO:0000259" key="7">
    <source>
        <dbReference type="PROSITE" id="PS51253"/>
    </source>
</evidence>
<dbReference type="PROSITE" id="PS51253">
    <property type="entry name" value="HTH_CENPB"/>
    <property type="match status" value="1"/>
</dbReference>
<dbReference type="InterPro" id="IPR006600">
    <property type="entry name" value="HTH_CenpB_DNA-bd_dom"/>
</dbReference>
<dbReference type="GO" id="GO:0005634">
    <property type="term" value="C:nucleus"/>
    <property type="evidence" value="ECO:0007669"/>
    <property type="project" value="UniProtKB-SubCell"/>
</dbReference>
<dbReference type="InterPro" id="IPR009057">
    <property type="entry name" value="Homeodomain-like_sf"/>
</dbReference>
<dbReference type="InterPro" id="IPR007889">
    <property type="entry name" value="HTH_Psq"/>
</dbReference>
<dbReference type="Pfam" id="PF04218">
    <property type="entry name" value="CENP-B_N"/>
    <property type="match status" value="1"/>
</dbReference>